<dbReference type="Proteomes" id="UP000193285">
    <property type="component" value="Unassembled WGS sequence"/>
</dbReference>
<dbReference type="CDD" id="cd00093">
    <property type="entry name" value="HTH_XRE"/>
    <property type="match status" value="1"/>
</dbReference>
<dbReference type="PROSITE" id="PS50943">
    <property type="entry name" value="HTH_CROC1"/>
    <property type="match status" value="1"/>
</dbReference>
<organism evidence="2 3">
    <name type="scientific">Mycobacterium paraense</name>
    <dbReference type="NCBI Taxonomy" id="767916"/>
    <lineage>
        <taxon>Bacteria</taxon>
        <taxon>Bacillati</taxon>
        <taxon>Actinomycetota</taxon>
        <taxon>Actinomycetes</taxon>
        <taxon>Mycobacteriales</taxon>
        <taxon>Mycobacteriaceae</taxon>
        <taxon>Mycobacterium</taxon>
        <taxon>Mycobacterium simiae complex</taxon>
    </lineage>
</organism>
<dbReference type="RefSeq" id="WP_085243876.1">
    <property type="nucleotide sequence ID" value="NZ_LQPN01000009.1"/>
</dbReference>
<sequence length="262" mass="27782">MSRESAGAAIRALRESRDWSLAELAAATGVSIMGLSFLERGARKPHKSTVQKVENGLGLPPGTYSRLLVAADPDAELARLMAAQPVEPRPGRPAGAVVVDRHSDTEVLEGYAEAQLDALKSVIDRLPATTSNEYETYILSVIAQCVKAEMLAASSWRVAVNAGADSTARLMEHLQALEATRTALLGRMPTSLSARFDRACVQSSLPETVIAALVGVGTDDMWDIRNRGVIPPGALPRVRAFAEAVESSGVDNPDHDGGEEAS</sequence>
<dbReference type="OrthoDB" id="4743590at2"/>
<feature type="domain" description="HTH cro/C1-type" evidence="1">
    <location>
        <begin position="10"/>
        <end position="64"/>
    </location>
</feature>
<dbReference type="Pfam" id="PF01381">
    <property type="entry name" value="HTH_3"/>
    <property type="match status" value="1"/>
</dbReference>
<protein>
    <submittedName>
        <fullName evidence="2">Transcriptional regulator</fullName>
    </submittedName>
</protein>
<dbReference type="InterPro" id="IPR001387">
    <property type="entry name" value="Cro/C1-type_HTH"/>
</dbReference>
<dbReference type="SMART" id="SM00530">
    <property type="entry name" value="HTH_XRE"/>
    <property type="match status" value="1"/>
</dbReference>
<dbReference type="STRING" id="767916.AWB91_12160"/>
<comment type="caution">
    <text evidence="2">The sequence shown here is derived from an EMBL/GenBank/DDBJ whole genome shotgun (WGS) entry which is preliminary data.</text>
</comment>
<name>A0A1X2AND5_9MYCO</name>
<dbReference type="EMBL" id="LQPN01000009">
    <property type="protein sequence ID" value="ORW52884.1"/>
    <property type="molecule type" value="Genomic_DNA"/>
</dbReference>
<gene>
    <name evidence="2" type="ORF">AWB90_02225</name>
</gene>
<dbReference type="GO" id="GO:0003677">
    <property type="term" value="F:DNA binding"/>
    <property type="evidence" value="ECO:0007669"/>
    <property type="project" value="InterPro"/>
</dbReference>
<evidence type="ECO:0000313" key="2">
    <source>
        <dbReference type="EMBL" id="ORW52884.1"/>
    </source>
</evidence>
<dbReference type="Gene3D" id="1.10.260.40">
    <property type="entry name" value="lambda repressor-like DNA-binding domains"/>
    <property type="match status" value="1"/>
</dbReference>
<dbReference type="AlphaFoldDB" id="A0A1X2AND5"/>
<dbReference type="SUPFAM" id="SSF47413">
    <property type="entry name" value="lambda repressor-like DNA-binding domains"/>
    <property type="match status" value="1"/>
</dbReference>
<evidence type="ECO:0000313" key="3">
    <source>
        <dbReference type="Proteomes" id="UP000193285"/>
    </source>
</evidence>
<accession>A0A1X2AND5</accession>
<reference evidence="2 3" key="1">
    <citation type="journal article" date="2015" name="Emerg. Microbes Infect.">
        <title>Characterization of 17 strains belonging to the Mycobacterium simiae complex and description of Mycobacterium paraense sp. nov.</title>
        <authorList>
            <person name="Fusco da Costa A.R."/>
            <person name="Fedrizzi T."/>
            <person name="Lopes M.L."/>
            <person name="Pecorari M."/>
            <person name="Oliveira da Costa W.L."/>
            <person name="Giacobazzi E."/>
            <person name="da Costa Bahia J.R."/>
            <person name="De Sanctis V."/>
            <person name="Batista Lima K.V."/>
            <person name="Bertorelli R."/>
            <person name="Grottola A."/>
            <person name="Fabio A."/>
            <person name="Mariottini A."/>
            <person name="Ferretti P."/>
            <person name="Di Leva F."/>
            <person name="Fregni Serpini G."/>
            <person name="Tagliazucchi S."/>
            <person name="Rumpianesi F."/>
            <person name="Jousson O."/>
            <person name="Segata N."/>
            <person name="Tortoli E."/>
        </authorList>
    </citation>
    <scope>NUCLEOTIDE SEQUENCE [LARGE SCALE GENOMIC DNA]</scope>
    <source>
        <strain evidence="2 3">IEC33</strain>
    </source>
</reference>
<proteinExistence type="predicted"/>
<evidence type="ECO:0000259" key="1">
    <source>
        <dbReference type="PROSITE" id="PS50943"/>
    </source>
</evidence>
<dbReference type="InterPro" id="IPR010982">
    <property type="entry name" value="Lambda_DNA-bd_dom_sf"/>
</dbReference>